<dbReference type="GO" id="GO:0007059">
    <property type="term" value="P:chromosome segregation"/>
    <property type="evidence" value="ECO:0007669"/>
    <property type="project" value="UniProtKB-UniRule"/>
</dbReference>
<feature type="coiled-coil region" evidence="7">
    <location>
        <begin position="170"/>
        <end position="218"/>
    </location>
</feature>
<proteinExistence type="inferred from homology"/>
<dbReference type="FunFam" id="3.40.50.300:FF:000901">
    <property type="entry name" value="Chromosome partition protein Smc"/>
    <property type="match status" value="1"/>
</dbReference>
<dbReference type="InterPro" id="IPR024704">
    <property type="entry name" value="SMC"/>
</dbReference>
<comment type="similarity">
    <text evidence="7">Belongs to the SMC family.</text>
</comment>
<sequence length="1153" mass="126872">MQITELRIAGFKSFVDPQDVPIEPGLTGIVGPNGCGKSNLLEALRWAMGASSARAMRGGEMDDLIFSGADGRPARETAEVTLVLDNSKRTAPPEFNASDTLEIIRRLKRGAGSTYKLNGRTVRGKDIQLLFADASTGANSPALVRQGQISELIGSKPQNRRRILEEAAGIAGLNSRRHEAELKLNGAETNLERLSEVSAEVERQLASLKRQAAKARRYKRLSEEIHALDALIAHLRWHEAKLACDTARTQLEDARRAVEEKTREDAVRERERIEASEGLNPLREAESIAAAKLGQARIMLAKLETERKIAAETHQRLDAEATRLMEDIEREQDQKLEAEDALAHAKFELSSLPVLDEARNEEIEAETRRALENARMRLAEAEKTADEAQERLAQVRAQRRASEENAAAQRRRQSQLTAEIDRLKGEMSRIEDVVTLTSRLRDAKTAEQSAETALHEAERAVEAAEAKLAETREAETSAQPPRDSAQQEVRALEAEIAGLRKLLRKAEGPKAPPVVERIRTQDGYEKAIAAALGDDIEAPTDRSAAMFWGGASLAGQTLPDGARPLTDVTEAPGELAARLAQCGVVDVADGERLMAELKPGQRLVSVEGHLWRWDGYIRTPDAPVSAAARLEQQARLEAAEAELGPLTETYEAREAEWVAAREARQAAETNLRDLRQAIAPAQRALSEARNRVSQEAQASERAAMKRDTSGEALTRAESDLAIVNETLAMISPEGPAEDESALEARLAEARTMVAEARTEEVEARGRLTDITRGREQAAARREGLERDIKTWSGRIASAEERVGRLIERRKSAASEALAAKARPEELASEIETRSNEVETLETERKRVADQLAQKETAIREAEQAARRAANEASEARENLAGWKVKLENAEGRLEESVEIARNNFQRTPEGLLAIAEAGLDEEEMGEFSPRDAERKADELRRTRDQLGGVNMNAEEEAAELEERLGSQVTEKEDLIAAIAKLRQGVDKLNAEGRERLLTAFETVNEHFKALFTALFRGGQAELRLVDADDPLQAGLEIMAQPPGKKLGTLNLMSGGEQALTAAALIFAVFLSRPAPICVLDEVDAPLDDANVDRFCNMLNEMRQRTDTRFVVITHNPVTMSRMDRLFGVTMREKGVSKLVSVDLQAAEELVAAE</sequence>
<gene>
    <name evidence="7" type="primary">smc</name>
    <name evidence="10" type="ORF">HY36_10375</name>
</gene>
<dbReference type="InterPro" id="IPR003395">
    <property type="entry name" value="RecF/RecN/SMC_N"/>
</dbReference>
<evidence type="ECO:0000313" key="10">
    <source>
        <dbReference type="EMBL" id="KCZ58257.1"/>
    </source>
</evidence>
<keyword evidence="5 7" id="KW-0175">Coiled coil</keyword>
<dbReference type="SUPFAM" id="SSF75553">
    <property type="entry name" value="Smc hinge domain"/>
    <property type="match status" value="1"/>
</dbReference>
<feature type="coiled-coil region" evidence="7">
    <location>
        <begin position="739"/>
        <end position="903"/>
    </location>
</feature>
<dbReference type="eggNOG" id="COG1196">
    <property type="taxonomic scope" value="Bacteria"/>
</dbReference>
<dbReference type="Gene3D" id="3.40.50.300">
    <property type="entry name" value="P-loop containing nucleotide triphosphate hydrolases"/>
    <property type="match status" value="2"/>
</dbReference>
<dbReference type="PIRSF" id="PIRSF005719">
    <property type="entry name" value="SMC"/>
    <property type="match status" value="1"/>
</dbReference>
<evidence type="ECO:0000256" key="8">
    <source>
        <dbReference type="SAM" id="MobiDB-lite"/>
    </source>
</evidence>
<dbReference type="InterPro" id="IPR027417">
    <property type="entry name" value="P-loop_NTPase"/>
</dbReference>
<feature type="compositionally biased region" description="Basic and acidic residues" evidence="8">
    <location>
        <begin position="702"/>
        <end position="717"/>
    </location>
</feature>
<dbReference type="GO" id="GO:0016887">
    <property type="term" value="F:ATP hydrolysis activity"/>
    <property type="evidence" value="ECO:0007669"/>
    <property type="project" value="InterPro"/>
</dbReference>
<dbReference type="InterPro" id="IPR036277">
    <property type="entry name" value="SMC_hinge_sf"/>
</dbReference>
<evidence type="ECO:0000256" key="4">
    <source>
        <dbReference type="ARBA" id="ARBA00022840"/>
    </source>
</evidence>
<evidence type="ECO:0000256" key="7">
    <source>
        <dbReference type="HAMAP-Rule" id="MF_01894"/>
    </source>
</evidence>
<dbReference type="AlphaFoldDB" id="A0A059DXV1"/>
<comment type="caution">
    <text evidence="10">The sequence shown here is derived from an EMBL/GenBank/DDBJ whole genome shotgun (WGS) entry which is preliminary data.</text>
</comment>
<dbReference type="PANTHER" id="PTHR43977">
    <property type="entry name" value="STRUCTURAL MAINTENANCE OF CHROMOSOMES PROTEIN 3"/>
    <property type="match status" value="1"/>
</dbReference>
<dbReference type="GO" id="GO:0006260">
    <property type="term" value="P:DNA replication"/>
    <property type="evidence" value="ECO:0007669"/>
    <property type="project" value="UniProtKB-UniRule"/>
</dbReference>
<evidence type="ECO:0000256" key="2">
    <source>
        <dbReference type="ARBA" id="ARBA00022490"/>
    </source>
</evidence>
<dbReference type="CDD" id="cd03278">
    <property type="entry name" value="ABC_SMC_barmotin"/>
    <property type="match status" value="1"/>
</dbReference>
<reference evidence="10 11" key="1">
    <citation type="journal article" date="2014" name="Antonie Van Leeuwenhoek">
        <title>Hyphomonas beringensis sp. nov. and Hyphomonas chukchiensis sp. nov., isolated from surface seawater of the Bering Sea and Chukchi Sea.</title>
        <authorList>
            <person name="Li C."/>
            <person name="Lai Q."/>
            <person name="Li G."/>
            <person name="Dong C."/>
            <person name="Wang J."/>
            <person name="Liao Y."/>
            <person name="Shao Z."/>
        </authorList>
    </citation>
    <scope>NUCLEOTIDE SEQUENCE [LARGE SCALE GENOMIC DNA]</scope>
    <source>
        <strain evidence="10 11">22II1-22F38</strain>
    </source>
</reference>
<name>A0A059DXV1_9PROT</name>
<evidence type="ECO:0000259" key="9">
    <source>
        <dbReference type="Pfam" id="PF02463"/>
    </source>
</evidence>
<feature type="compositionally biased region" description="Basic and acidic residues" evidence="8">
    <location>
        <begin position="380"/>
        <end position="390"/>
    </location>
</feature>
<keyword evidence="6 7" id="KW-0238">DNA-binding</keyword>
<dbReference type="Proteomes" id="UP000024547">
    <property type="component" value="Unassembled WGS sequence"/>
</dbReference>
<dbReference type="GO" id="GO:0005737">
    <property type="term" value="C:cytoplasm"/>
    <property type="evidence" value="ECO:0007669"/>
    <property type="project" value="UniProtKB-SubCell"/>
</dbReference>
<dbReference type="SUPFAM" id="SSF52540">
    <property type="entry name" value="P-loop containing nucleoside triphosphate hydrolases"/>
    <property type="match status" value="1"/>
</dbReference>
<comment type="subunit">
    <text evidence="7">Homodimer.</text>
</comment>
<feature type="domain" description="RecF/RecN/SMC N-terminal" evidence="9">
    <location>
        <begin position="3"/>
        <end position="1137"/>
    </location>
</feature>
<dbReference type="RefSeq" id="WP_035554784.1">
    <property type="nucleotide sequence ID" value="NZ_AWFH01000061.1"/>
</dbReference>
<dbReference type="GO" id="GO:0005524">
    <property type="term" value="F:ATP binding"/>
    <property type="evidence" value="ECO:0007669"/>
    <property type="project" value="UniProtKB-UniRule"/>
</dbReference>
<dbReference type="NCBIfam" id="TIGR02168">
    <property type="entry name" value="SMC_prok_B"/>
    <property type="match status" value="1"/>
</dbReference>
<evidence type="ECO:0000256" key="6">
    <source>
        <dbReference type="ARBA" id="ARBA00023125"/>
    </source>
</evidence>
<comment type="function">
    <text evidence="7">Required for chromosome condensation and partitioning.</text>
</comment>
<feature type="binding site" evidence="7">
    <location>
        <begin position="32"/>
        <end position="39"/>
    </location>
    <ligand>
        <name>ATP</name>
        <dbReference type="ChEBI" id="CHEBI:30616"/>
    </ligand>
</feature>
<feature type="coiled-coil region" evidence="7">
    <location>
        <begin position="936"/>
        <end position="991"/>
    </location>
</feature>
<comment type="subcellular location">
    <subcellularLocation>
        <location evidence="1 7">Cytoplasm</location>
    </subcellularLocation>
</comment>
<dbReference type="GO" id="GO:0030261">
    <property type="term" value="P:chromosome condensation"/>
    <property type="evidence" value="ECO:0007669"/>
    <property type="project" value="InterPro"/>
</dbReference>
<dbReference type="GO" id="GO:0005694">
    <property type="term" value="C:chromosome"/>
    <property type="evidence" value="ECO:0007669"/>
    <property type="project" value="InterPro"/>
</dbReference>
<dbReference type="Pfam" id="PF02463">
    <property type="entry name" value="SMC_N"/>
    <property type="match status" value="1"/>
</dbReference>
<dbReference type="STRING" id="1280948.HY36_10375"/>
<protein>
    <recommendedName>
        <fullName evidence="7">Chromosome partition protein Smc</fullName>
    </recommendedName>
</protein>
<keyword evidence="11" id="KW-1185">Reference proteome</keyword>
<evidence type="ECO:0000256" key="5">
    <source>
        <dbReference type="ARBA" id="ARBA00023054"/>
    </source>
</evidence>
<dbReference type="OrthoDB" id="9808768at2"/>
<feature type="region of interest" description="Disordered" evidence="8">
    <location>
        <begin position="380"/>
        <end position="414"/>
    </location>
</feature>
<dbReference type="HAMAP" id="MF_01894">
    <property type="entry name" value="Smc_prok"/>
    <property type="match status" value="1"/>
</dbReference>
<keyword evidence="2 7" id="KW-0963">Cytoplasm</keyword>
<keyword evidence="4 7" id="KW-0067">ATP-binding</keyword>
<evidence type="ECO:0000256" key="1">
    <source>
        <dbReference type="ARBA" id="ARBA00004496"/>
    </source>
</evidence>
<dbReference type="PATRIC" id="fig|1280948.3.peg.3200"/>
<dbReference type="GO" id="GO:0007062">
    <property type="term" value="P:sister chromatid cohesion"/>
    <property type="evidence" value="ECO:0007669"/>
    <property type="project" value="InterPro"/>
</dbReference>
<comment type="domain">
    <text evidence="7">Contains large globular domains required for ATP hydrolysis at each terminus and a third globular domain forming a flexible hinge near the middle of the molecule. These domains are separated by coiled-coil structures.</text>
</comment>
<keyword evidence="3 7" id="KW-0547">Nucleotide-binding</keyword>
<dbReference type="EMBL" id="AWFH01000061">
    <property type="protein sequence ID" value="KCZ58257.1"/>
    <property type="molecule type" value="Genomic_DNA"/>
</dbReference>
<feature type="region of interest" description="Disordered" evidence="8">
    <location>
        <begin position="686"/>
        <end position="717"/>
    </location>
</feature>
<evidence type="ECO:0000256" key="3">
    <source>
        <dbReference type="ARBA" id="ARBA00022741"/>
    </source>
</evidence>
<accession>A0A059DXV1</accession>
<dbReference type="InterPro" id="IPR011890">
    <property type="entry name" value="SMC_prok"/>
</dbReference>
<dbReference type="GO" id="GO:0003677">
    <property type="term" value="F:DNA binding"/>
    <property type="evidence" value="ECO:0007669"/>
    <property type="project" value="UniProtKB-UniRule"/>
</dbReference>
<evidence type="ECO:0000313" key="11">
    <source>
        <dbReference type="Proteomes" id="UP000024547"/>
    </source>
</evidence>
<organism evidence="10 11">
    <name type="scientific">Hyphomonas atlantica</name>
    <dbReference type="NCBI Taxonomy" id="1280948"/>
    <lineage>
        <taxon>Bacteria</taxon>
        <taxon>Pseudomonadati</taxon>
        <taxon>Pseudomonadota</taxon>
        <taxon>Alphaproteobacteria</taxon>
        <taxon>Hyphomonadales</taxon>
        <taxon>Hyphomonadaceae</taxon>
        <taxon>Hyphomonas</taxon>
    </lineage>
</organism>